<comment type="caution">
    <text evidence="1">The sequence shown here is derived from an EMBL/GenBank/DDBJ whole genome shotgun (WGS) entry which is preliminary data.</text>
</comment>
<name>A0ACB7VAC0_DIOAL</name>
<dbReference type="EMBL" id="CM037020">
    <property type="protein sequence ID" value="KAH7670560.1"/>
    <property type="molecule type" value="Genomic_DNA"/>
</dbReference>
<evidence type="ECO:0000313" key="1">
    <source>
        <dbReference type="EMBL" id="KAH7670560.1"/>
    </source>
</evidence>
<evidence type="ECO:0000313" key="2">
    <source>
        <dbReference type="Proteomes" id="UP000827976"/>
    </source>
</evidence>
<proteinExistence type="predicted"/>
<sequence>MDEAYDYYNQYAYKKGFSVRKGAIRKSEKDGNVIGRRLHCSKEGYREERFKKTEGSKKRHRGETRCGCKAKLLVNKNLDGSWVVSMFVEEHNHVLATPRKCHLLPSHRKIKSQGSRNVGFIELDARNYMRTRRKIEFSVGDSQRLLNYLNEIQIKNPHFFYAIQLDDDGKLTSIFWCDARCRMDYSYFGDVVCLDPTYGTNKYAMSFVPIVGVNHHLQTVLFGCALIFDETEYSFIWVLEKWLQAMKESHPKVILTDQDSAISGAIAKVLPCTIHRYCLWHIFQNAKRHLGRLFTRGSKFGQDLSYCVPVYSHEFFCADMCTTQRSESINKFFKGFLSRKMLLLEFVQGVDKALIRRREKEIEADFKMNNMQPSLILHMPIKEEASKLYTPAIFAKFQEELLGSLRYKCEKIEENGYIASYKCWIPEKQVRLVKMCSESSFFVRCSCCKFEFAGFLCRHILKVFIVANVDKIPREYMLNHWTRDAKCGKFFDEEGQEVQEDCYTYLTLRYSTLSHEAKEVATKGSCSTEVYKVALHWLRKTREEVEKAVKMQMFEVPNNNIDKCLSQQTIMSTEVTIRDPPLAKCKGNGGRKKAFWEKNLKKRKTKVTMGKNSQITLAQASKDIDIIILVLFMFQQVKVLNLDKFLFVMMIPIQVYQLSLRKDCSSFLASFSTQLAFIESISIIFIV</sequence>
<organism evidence="1 2">
    <name type="scientific">Dioscorea alata</name>
    <name type="common">Purple yam</name>
    <dbReference type="NCBI Taxonomy" id="55571"/>
    <lineage>
        <taxon>Eukaryota</taxon>
        <taxon>Viridiplantae</taxon>
        <taxon>Streptophyta</taxon>
        <taxon>Embryophyta</taxon>
        <taxon>Tracheophyta</taxon>
        <taxon>Spermatophyta</taxon>
        <taxon>Magnoliopsida</taxon>
        <taxon>Liliopsida</taxon>
        <taxon>Dioscoreales</taxon>
        <taxon>Dioscoreaceae</taxon>
        <taxon>Dioscorea</taxon>
    </lineage>
</organism>
<accession>A0ACB7VAC0</accession>
<gene>
    <name evidence="1" type="ORF">IHE45_10G035300</name>
</gene>
<keyword evidence="2" id="KW-1185">Reference proteome</keyword>
<reference evidence="2" key="1">
    <citation type="journal article" date="2022" name="Nat. Commun.">
        <title>Chromosome evolution and the genetic basis of agronomically important traits in greater yam.</title>
        <authorList>
            <person name="Bredeson J.V."/>
            <person name="Lyons J.B."/>
            <person name="Oniyinde I.O."/>
            <person name="Okereke N.R."/>
            <person name="Kolade O."/>
            <person name="Nnabue I."/>
            <person name="Nwadili C.O."/>
            <person name="Hribova E."/>
            <person name="Parker M."/>
            <person name="Nwogha J."/>
            <person name="Shu S."/>
            <person name="Carlson J."/>
            <person name="Kariba R."/>
            <person name="Muthemba S."/>
            <person name="Knop K."/>
            <person name="Barton G.J."/>
            <person name="Sherwood A.V."/>
            <person name="Lopez-Montes A."/>
            <person name="Asiedu R."/>
            <person name="Jamnadass R."/>
            <person name="Muchugi A."/>
            <person name="Goodstein D."/>
            <person name="Egesi C.N."/>
            <person name="Featherston J."/>
            <person name="Asfaw A."/>
            <person name="Simpson G.G."/>
            <person name="Dolezel J."/>
            <person name="Hendre P.S."/>
            <person name="Van Deynze A."/>
            <person name="Kumar P.L."/>
            <person name="Obidiegwu J.E."/>
            <person name="Bhattacharjee R."/>
            <person name="Rokhsar D.S."/>
        </authorList>
    </citation>
    <scope>NUCLEOTIDE SEQUENCE [LARGE SCALE GENOMIC DNA]</scope>
    <source>
        <strain evidence="2">cv. TDa95/00328</strain>
    </source>
</reference>
<dbReference type="Proteomes" id="UP000827976">
    <property type="component" value="Chromosome 10"/>
</dbReference>
<protein>
    <submittedName>
        <fullName evidence="1">FHY3/FAR1 family protein</fullName>
    </submittedName>
</protein>